<dbReference type="InterPro" id="IPR001189">
    <property type="entry name" value="Mn/Fe_SOD"/>
</dbReference>
<evidence type="ECO:0000256" key="6">
    <source>
        <dbReference type="RuleBase" id="RU000414"/>
    </source>
</evidence>
<evidence type="ECO:0000256" key="1">
    <source>
        <dbReference type="ARBA" id="ARBA00008714"/>
    </source>
</evidence>
<dbReference type="AlphaFoldDB" id="A0A2M7TJR0"/>
<feature type="binding site" evidence="5">
    <location>
        <position position="175"/>
    </location>
    <ligand>
        <name>Mn(2+)</name>
        <dbReference type="ChEBI" id="CHEBI:29035"/>
    </ligand>
</feature>
<dbReference type="Gene3D" id="3.55.40.20">
    <property type="entry name" value="Iron/manganese superoxide dismutase, C-terminal domain"/>
    <property type="match status" value="1"/>
</dbReference>
<dbReference type="PIRSF" id="PIRSF000349">
    <property type="entry name" value="SODismutase"/>
    <property type="match status" value="1"/>
</dbReference>
<feature type="binding site" evidence="5">
    <location>
        <position position="89"/>
    </location>
    <ligand>
        <name>Mn(2+)</name>
        <dbReference type="ChEBI" id="CHEBI:29035"/>
    </ligand>
</feature>
<dbReference type="Gene3D" id="1.10.287.990">
    <property type="entry name" value="Fe,Mn superoxide dismutase (SOD) domain"/>
    <property type="match status" value="1"/>
</dbReference>
<dbReference type="EMBL" id="PFNL01000099">
    <property type="protein sequence ID" value="PIZ46422.1"/>
    <property type="molecule type" value="Genomic_DNA"/>
</dbReference>
<gene>
    <name evidence="9" type="ORF">COY32_03235</name>
</gene>
<evidence type="ECO:0000256" key="5">
    <source>
        <dbReference type="PIRSR" id="PIRSR000349-1"/>
    </source>
</evidence>
<keyword evidence="4 6" id="KW-0560">Oxidoreductase</keyword>
<protein>
    <recommendedName>
        <fullName evidence="2 6">Superoxide dismutase</fullName>
        <ecNumber evidence="2 6">1.15.1.1</ecNumber>
    </recommendedName>
</protein>
<dbReference type="Pfam" id="PF02777">
    <property type="entry name" value="Sod_Fe_C"/>
    <property type="match status" value="1"/>
</dbReference>
<dbReference type="FunFam" id="1.10.287.990:FF:000001">
    <property type="entry name" value="Superoxide dismutase"/>
    <property type="match status" value="1"/>
</dbReference>
<dbReference type="FunFam" id="3.55.40.20:FF:000001">
    <property type="entry name" value="Superoxide dismutase"/>
    <property type="match status" value="1"/>
</dbReference>
<dbReference type="PROSITE" id="PS00088">
    <property type="entry name" value="SOD_MN"/>
    <property type="match status" value="1"/>
</dbReference>
<feature type="domain" description="Manganese/iron superoxide dismutase C-terminal" evidence="8">
    <location>
        <begin position="103"/>
        <end position="203"/>
    </location>
</feature>
<dbReference type="GO" id="GO:0046872">
    <property type="term" value="F:metal ion binding"/>
    <property type="evidence" value="ECO:0007669"/>
    <property type="project" value="UniProtKB-KW"/>
</dbReference>
<dbReference type="SUPFAM" id="SSF54719">
    <property type="entry name" value="Fe,Mn superoxide dismutase (SOD), C-terminal domain"/>
    <property type="match status" value="1"/>
</dbReference>
<feature type="domain" description="Manganese/iron superoxide dismutase N-terminal" evidence="7">
    <location>
        <begin position="10"/>
        <end position="97"/>
    </location>
</feature>
<evidence type="ECO:0000256" key="3">
    <source>
        <dbReference type="ARBA" id="ARBA00022723"/>
    </source>
</evidence>
<feature type="binding site" evidence="5">
    <location>
        <position position="34"/>
    </location>
    <ligand>
        <name>Mn(2+)</name>
        <dbReference type="ChEBI" id="CHEBI:29035"/>
    </ligand>
</feature>
<accession>A0A2M7TJR0</accession>
<comment type="catalytic activity">
    <reaction evidence="6">
        <text>2 superoxide + 2 H(+) = H2O2 + O2</text>
        <dbReference type="Rhea" id="RHEA:20696"/>
        <dbReference type="ChEBI" id="CHEBI:15378"/>
        <dbReference type="ChEBI" id="CHEBI:15379"/>
        <dbReference type="ChEBI" id="CHEBI:16240"/>
        <dbReference type="ChEBI" id="CHEBI:18421"/>
        <dbReference type="EC" id="1.15.1.1"/>
    </reaction>
</comment>
<comment type="similarity">
    <text evidence="1 6">Belongs to the iron/manganese superoxide dismutase family.</text>
</comment>
<proteinExistence type="inferred from homology"/>
<name>A0A2M7TJR0_UNCKA</name>
<dbReference type="InterPro" id="IPR019831">
    <property type="entry name" value="Mn/Fe_SOD_N"/>
</dbReference>
<sequence>MNALDQHYPFALPELSYTYSALEPHIDAQTMEIHHSKHHAGYVAKLNAALESHPELHHASLKEVLTSFTTYPTDVQTAVKNNAGGHTNHSFFWQTLSPTKTEPSAKLSEKIVESFGSFETFTQLFSDTALSLFGSGWVWLVKTSGSKLTIYTTANQDSPISDNDTPILGLDVWEHAYYLSYQNRRADYLKAWWNIVDWNFVSRLIDQQQ</sequence>
<dbReference type="Pfam" id="PF00081">
    <property type="entry name" value="Sod_Fe_N"/>
    <property type="match status" value="1"/>
</dbReference>
<evidence type="ECO:0000256" key="4">
    <source>
        <dbReference type="ARBA" id="ARBA00023002"/>
    </source>
</evidence>
<dbReference type="InterPro" id="IPR019833">
    <property type="entry name" value="Mn/Fe_SOD_BS"/>
</dbReference>
<organism evidence="9 10">
    <name type="scientific">candidate division WWE3 bacterium CG_4_10_14_0_2_um_filter_41_14</name>
    <dbReference type="NCBI Taxonomy" id="1975072"/>
    <lineage>
        <taxon>Bacteria</taxon>
        <taxon>Katanobacteria</taxon>
    </lineage>
</organism>
<dbReference type="SUPFAM" id="SSF46609">
    <property type="entry name" value="Fe,Mn superoxide dismutase (SOD), N-terminal domain"/>
    <property type="match status" value="1"/>
</dbReference>
<feature type="binding site" evidence="5">
    <location>
        <position position="171"/>
    </location>
    <ligand>
        <name>Mn(2+)</name>
        <dbReference type="ChEBI" id="CHEBI:29035"/>
    </ligand>
</feature>
<evidence type="ECO:0000259" key="8">
    <source>
        <dbReference type="Pfam" id="PF02777"/>
    </source>
</evidence>
<dbReference type="InterPro" id="IPR019832">
    <property type="entry name" value="Mn/Fe_SOD_C"/>
</dbReference>
<dbReference type="GO" id="GO:0005737">
    <property type="term" value="C:cytoplasm"/>
    <property type="evidence" value="ECO:0007669"/>
    <property type="project" value="TreeGrafter"/>
</dbReference>
<keyword evidence="3 5" id="KW-0479">Metal-binding</keyword>
<reference evidence="10" key="1">
    <citation type="submission" date="2017-09" db="EMBL/GenBank/DDBJ databases">
        <title>Depth-based differentiation of microbial function through sediment-hosted aquifers and enrichment of novel symbionts in the deep terrestrial subsurface.</title>
        <authorList>
            <person name="Probst A.J."/>
            <person name="Ladd B."/>
            <person name="Jarett J.K."/>
            <person name="Geller-Mcgrath D.E."/>
            <person name="Sieber C.M.K."/>
            <person name="Emerson J.B."/>
            <person name="Anantharaman K."/>
            <person name="Thomas B.C."/>
            <person name="Malmstrom R."/>
            <person name="Stieglmeier M."/>
            <person name="Klingl A."/>
            <person name="Woyke T."/>
            <person name="Ryan C.M."/>
            <person name="Banfield J.F."/>
        </authorList>
    </citation>
    <scope>NUCLEOTIDE SEQUENCE [LARGE SCALE GENOMIC DNA]</scope>
</reference>
<dbReference type="InterPro" id="IPR036314">
    <property type="entry name" value="SOD_C_sf"/>
</dbReference>
<dbReference type="PRINTS" id="PR01703">
    <property type="entry name" value="MNSODISMTASE"/>
</dbReference>
<comment type="caution">
    <text evidence="9">The sequence shown here is derived from an EMBL/GenBank/DDBJ whole genome shotgun (WGS) entry which is preliminary data.</text>
</comment>
<evidence type="ECO:0000313" key="10">
    <source>
        <dbReference type="Proteomes" id="UP000228920"/>
    </source>
</evidence>
<evidence type="ECO:0000256" key="2">
    <source>
        <dbReference type="ARBA" id="ARBA00012682"/>
    </source>
</evidence>
<dbReference type="Proteomes" id="UP000228920">
    <property type="component" value="Unassembled WGS sequence"/>
</dbReference>
<dbReference type="PANTHER" id="PTHR43595">
    <property type="entry name" value="37S RIBOSOMAL PROTEIN S26, MITOCHONDRIAL"/>
    <property type="match status" value="1"/>
</dbReference>
<comment type="function">
    <text evidence="6">Destroys radicals which are normally produced within the cells and which are toxic to biological systems.</text>
</comment>
<dbReference type="EC" id="1.15.1.1" evidence="2 6"/>
<dbReference type="GO" id="GO:0004784">
    <property type="term" value="F:superoxide dismutase activity"/>
    <property type="evidence" value="ECO:0007669"/>
    <property type="project" value="UniProtKB-EC"/>
</dbReference>
<evidence type="ECO:0000259" key="7">
    <source>
        <dbReference type="Pfam" id="PF00081"/>
    </source>
</evidence>
<dbReference type="InterPro" id="IPR036324">
    <property type="entry name" value="Mn/Fe_SOD_N_sf"/>
</dbReference>
<evidence type="ECO:0000313" key="9">
    <source>
        <dbReference type="EMBL" id="PIZ46422.1"/>
    </source>
</evidence>
<dbReference type="PANTHER" id="PTHR43595:SF2">
    <property type="entry name" value="SMALL RIBOSOMAL SUBUNIT PROTEIN MS42"/>
    <property type="match status" value="1"/>
</dbReference>